<reference evidence="3" key="2">
    <citation type="journal article" date="2021" name="PeerJ">
        <title>Extensive microbial diversity within the chicken gut microbiome revealed by metagenomics and culture.</title>
        <authorList>
            <person name="Gilroy R."/>
            <person name="Ravi A."/>
            <person name="Getino M."/>
            <person name="Pursley I."/>
            <person name="Horton D.L."/>
            <person name="Alikhan N.F."/>
            <person name="Baker D."/>
            <person name="Gharbi K."/>
            <person name="Hall N."/>
            <person name="Watson M."/>
            <person name="Adriaenssens E.M."/>
            <person name="Foster-Nyarko E."/>
            <person name="Jarju S."/>
            <person name="Secka A."/>
            <person name="Antonio M."/>
            <person name="Oren A."/>
            <person name="Chaudhuri R.R."/>
            <person name="La Ragione R."/>
            <person name="Hildebrand F."/>
            <person name="Pallen M.J."/>
        </authorList>
    </citation>
    <scope>NUCLEOTIDE SEQUENCE</scope>
    <source>
        <strain evidence="3">23406</strain>
    </source>
</reference>
<feature type="transmembrane region" description="Helical" evidence="2">
    <location>
        <begin position="363"/>
        <end position="384"/>
    </location>
</feature>
<feature type="region of interest" description="Disordered" evidence="1">
    <location>
        <begin position="504"/>
        <end position="530"/>
    </location>
</feature>
<dbReference type="EMBL" id="DVOH01000009">
    <property type="protein sequence ID" value="HIU99614.1"/>
    <property type="molecule type" value="Genomic_DNA"/>
</dbReference>
<evidence type="ECO:0000256" key="2">
    <source>
        <dbReference type="SAM" id="Phobius"/>
    </source>
</evidence>
<sequence length="530" mass="59183">MNVIKKALTWSFPVADRPAGEYQSKEGRAFLVGLLGQNIIYNIIGAALSLFYTDVVMIDIAVVGIIFTLCRVWDALNDPVMGYLMERTNTRWGKCRPYLKYMPLPVAIVTLALFMPISGWSMAGRVAFLCIMYFLWSPVYTMCDIPLWSLPSRMIPDETRRTKLISLARVVGSCGAIVTAIYAPIKNFFGKLDLGIFPDTGLANYEGYFSQEQGYLLTTAILVFIGMILFKVAFPFTRERVTVSDSQQTTVKGSIHLIKQNKPFLRVVTSSILGCTKTLLLTAGMYFCKWVMGNGYEGLWIIYLGAPYLVGNLSAMALTPLFGQKLTKKRLYVWSSYLSAIPMLILFFVGFRNLEHIHEAGYITLMIAMLLVFGFMTGFTTALQPVMIADSVDYIEWKTGKRNDGIFFSGLTFQAKLVSGIAILISNLLLGFVSYTAVIDVLNQKIQEASAIGQTYTLNFAAEYPEITLMMFILITVVPAIGCILQAIPLHGYEMSDQKLKEIRAENEARRQADKAQEEAQSETAGDEVQ</sequence>
<dbReference type="GO" id="GO:0015293">
    <property type="term" value="F:symporter activity"/>
    <property type="evidence" value="ECO:0007669"/>
    <property type="project" value="InterPro"/>
</dbReference>
<proteinExistence type="predicted"/>
<dbReference type="PANTHER" id="PTHR11328">
    <property type="entry name" value="MAJOR FACILITATOR SUPERFAMILY DOMAIN-CONTAINING PROTEIN"/>
    <property type="match status" value="1"/>
</dbReference>
<dbReference type="InterPro" id="IPR001927">
    <property type="entry name" value="Na/Gal_symport"/>
</dbReference>
<feature type="transmembrane region" description="Helical" evidence="2">
    <location>
        <begin position="58"/>
        <end position="77"/>
    </location>
</feature>
<dbReference type="NCBIfam" id="TIGR00792">
    <property type="entry name" value="gph"/>
    <property type="match status" value="1"/>
</dbReference>
<feature type="transmembrane region" description="Helical" evidence="2">
    <location>
        <begin position="214"/>
        <end position="234"/>
    </location>
</feature>
<dbReference type="GO" id="GO:0006814">
    <property type="term" value="P:sodium ion transport"/>
    <property type="evidence" value="ECO:0007669"/>
    <property type="project" value="InterPro"/>
</dbReference>
<dbReference type="InterPro" id="IPR039672">
    <property type="entry name" value="MFS_2"/>
</dbReference>
<dbReference type="Pfam" id="PF13347">
    <property type="entry name" value="MFS_2"/>
    <property type="match status" value="1"/>
</dbReference>
<keyword evidence="2" id="KW-1133">Transmembrane helix</keyword>
<protein>
    <submittedName>
        <fullName evidence="3">MFS transporter</fullName>
    </submittedName>
</protein>
<feature type="compositionally biased region" description="Basic and acidic residues" evidence="1">
    <location>
        <begin position="504"/>
        <end position="518"/>
    </location>
</feature>
<dbReference type="Gene3D" id="1.20.1250.20">
    <property type="entry name" value="MFS general substrate transporter like domains"/>
    <property type="match status" value="1"/>
</dbReference>
<feature type="transmembrane region" description="Helical" evidence="2">
    <location>
        <begin position="331"/>
        <end position="351"/>
    </location>
</feature>
<reference evidence="3" key="1">
    <citation type="submission" date="2020-10" db="EMBL/GenBank/DDBJ databases">
        <authorList>
            <person name="Gilroy R."/>
        </authorList>
    </citation>
    <scope>NUCLEOTIDE SEQUENCE</scope>
    <source>
        <strain evidence="3">23406</strain>
    </source>
</reference>
<name>A0A9D1NB54_9FIRM</name>
<feature type="transmembrane region" description="Helical" evidence="2">
    <location>
        <begin position="264"/>
        <end position="287"/>
    </location>
</feature>
<feature type="transmembrane region" description="Helical" evidence="2">
    <location>
        <begin position="29"/>
        <end position="52"/>
    </location>
</feature>
<dbReference type="GO" id="GO:0005886">
    <property type="term" value="C:plasma membrane"/>
    <property type="evidence" value="ECO:0007669"/>
    <property type="project" value="TreeGrafter"/>
</dbReference>
<evidence type="ECO:0000313" key="4">
    <source>
        <dbReference type="Proteomes" id="UP000886891"/>
    </source>
</evidence>
<dbReference type="Proteomes" id="UP000886891">
    <property type="component" value="Unassembled WGS sequence"/>
</dbReference>
<evidence type="ECO:0000256" key="1">
    <source>
        <dbReference type="SAM" id="MobiDB-lite"/>
    </source>
</evidence>
<keyword evidence="2" id="KW-0812">Transmembrane</keyword>
<feature type="transmembrane region" description="Helical" evidence="2">
    <location>
        <begin position="164"/>
        <end position="185"/>
    </location>
</feature>
<keyword evidence="2" id="KW-0472">Membrane</keyword>
<dbReference type="SUPFAM" id="SSF103473">
    <property type="entry name" value="MFS general substrate transporter"/>
    <property type="match status" value="1"/>
</dbReference>
<dbReference type="CDD" id="cd17332">
    <property type="entry name" value="MFS_MelB_like"/>
    <property type="match status" value="1"/>
</dbReference>
<dbReference type="PANTHER" id="PTHR11328:SF24">
    <property type="entry name" value="MAJOR FACILITATOR SUPERFAMILY (MFS) PROFILE DOMAIN-CONTAINING PROTEIN"/>
    <property type="match status" value="1"/>
</dbReference>
<gene>
    <name evidence="3" type="ORF">IAB14_00690</name>
</gene>
<dbReference type="InterPro" id="IPR036259">
    <property type="entry name" value="MFS_trans_sf"/>
</dbReference>
<feature type="transmembrane region" description="Helical" evidence="2">
    <location>
        <begin position="123"/>
        <end position="143"/>
    </location>
</feature>
<feature type="transmembrane region" description="Helical" evidence="2">
    <location>
        <begin position="299"/>
        <end position="319"/>
    </location>
</feature>
<feature type="transmembrane region" description="Helical" evidence="2">
    <location>
        <begin position="467"/>
        <end position="490"/>
    </location>
</feature>
<organism evidence="3 4">
    <name type="scientific">Candidatus Stercoripulliclostridium merdipullorum</name>
    <dbReference type="NCBI Taxonomy" id="2840952"/>
    <lineage>
        <taxon>Bacteria</taxon>
        <taxon>Bacillati</taxon>
        <taxon>Bacillota</taxon>
        <taxon>Clostridia</taxon>
        <taxon>Eubacteriales</taxon>
        <taxon>Candidatus Stercoripulliclostridium</taxon>
    </lineage>
</organism>
<evidence type="ECO:0000313" key="3">
    <source>
        <dbReference type="EMBL" id="HIU99614.1"/>
    </source>
</evidence>
<accession>A0A9D1NB54</accession>
<comment type="caution">
    <text evidence="3">The sequence shown here is derived from an EMBL/GenBank/DDBJ whole genome shotgun (WGS) entry which is preliminary data.</text>
</comment>
<dbReference type="GO" id="GO:0008643">
    <property type="term" value="P:carbohydrate transport"/>
    <property type="evidence" value="ECO:0007669"/>
    <property type="project" value="InterPro"/>
</dbReference>
<dbReference type="AlphaFoldDB" id="A0A9D1NB54"/>
<feature type="transmembrane region" description="Helical" evidence="2">
    <location>
        <begin position="98"/>
        <end position="117"/>
    </location>
</feature>